<protein>
    <submittedName>
        <fullName evidence="1">Uncharacterized protein</fullName>
    </submittedName>
</protein>
<dbReference type="Proteomes" id="UP001597138">
    <property type="component" value="Unassembled WGS sequence"/>
</dbReference>
<gene>
    <name evidence="1" type="ORF">ACFSC2_24380</name>
</gene>
<reference evidence="2" key="1">
    <citation type="journal article" date="2019" name="Int. J. Syst. Evol. Microbiol.">
        <title>The Global Catalogue of Microorganisms (GCM) 10K type strain sequencing project: providing services to taxonomists for standard genome sequencing and annotation.</title>
        <authorList>
            <consortium name="The Broad Institute Genomics Platform"/>
            <consortium name="The Broad Institute Genome Sequencing Center for Infectious Disease"/>
            <person name="Wu L."/>
            <person name="Ma J."/>
        </authorList>
    </citation>
    <scope>NUCLEOTIDE SEQUENCE [LARGE SCALE GENOMIC DNA]</scope>
    <source>
        <strain evidence="2">CCUG 70865</strain>
    </source>
</reference>
<proteinExistence type="predicted"/>
<evidence type="ECO:0000313" key="1">
    <source>
        <dbReference type="EMBL" id="MFD1605898.1"/>
    </source>
</evidence>
<evidence type="ECO:0000313" key="2">
    <source>
        <dbReference type="Proteomes" id="UP001597138"/>
    </source>
</evidence>
<name>A0ABW4HKL7_9FLAO</name>
<accession>A0ABW4HKL7</accession>
<organism evidence="1 2">
    <name type="scientific">Flavobacterium artemisiae</name>
    <dbReference type="NCBI Taxonomy" id="2126556"/>
    <lineage>
        <taxon>Bacteria</taxon>
        <taxon>Pseudomonadati</taxon>
        <taxon>Bacteroidota</taxon>
        <taxon>Flavobacteriia</taxon>
        <taxon>Flavobacteriales</taxon>
        <taxon>Flavobacteriaceae</taxon>
        <taxon>Flavobacterium</taxon>
    </lineage>
</organism>
<dbReference type="EMBL" id="JBHUDZ010000018">
    <property type="protein sequence ID" value="MFD1605898.1"/>
    <property type="molecule type" value="Genomic_DNA"/>
</dbReference>
<keyword evidence="2" id="KW-1185">Reference proteome</keyword>
<dbReference type="RefSeq" id="WP_379813709.1">
    <property type="nucleotide sequence ID" value="NZ_JBHUDZ010000018.1"/>
</dbReference>
<comment type="caution">
    <text evidence="1">The sequence shown here is derived from an EMBL/GenBank/DDBJ whole genome shotgun (WGS) entry which is preliminary data.</text>
</comment>
<sequence>MGTKIILVFLVVIIILLLSYKKILFWIERHNEQKEIAFKKRTGLDLWSLNRLSAEAPFFWGLEKFLFDKRVFYFDDTNLYLIKPNEPLLKYPLSTITEVTRTMITINKRRVWQIIIDNSGQRLTYKLRTYSNLGLFLEKVKENPNAIVDDQYIWGIFE</sequence>